<dbReference type="PANTHER" id="PTHR48051">
    <property type="match status" value="1"/>
</dbReference>
<feature type="region of interest" description="Disordered" evidence="3">
    <location>
        <begin position="959"/>
        <end position="999"/>
    </location>
</feature>
<feature type="compositionally biased region" description="Acidic residues" evidence="3">
    <location>
        <begin position="1057"/>
        <end position="1066"/>
    </location>
</feature>
<reference evidence="4" key="1">
    <citation type="submission" date="2016-04" db="EMBL/GenBank/DDBJ databases">
        <authorList>
            <person name="Nguyen H.D."/>
            <person name="Samba Siva P."/>
            <person name="Cullis J."/>
            <person name="Levesque C.A."/>
            <person name="Hambleton S."/>
        </authorList>
    </citation>
    <scope>NUCLEOTIDE SEQUENCE</scope>
    <source>
        <strain evidence="4">DAOMC 236426</strain>
    </source>
</reference>
<feature type="compositionally biased region" description="Low complexity" evidence="3">
    <location>
        <begin position="277"/>
        <end position="287"/>
    </location>
</feature>
<feature type="compositionally biased region" description="Low complexity" evidence="3">
    <location>
        <begin position="898"/>
        <end position="921"/>
    </location>
</feature>
<keyword evidence="2" id="KW-0677">Repeat</keyword>
<dbReference type="PANTHER" id="PTHR48051:SF1">
    <property type="entry name" value="RAS SUPPRESSOR PROTEIN 1"/>
    <property type="match status" value="1"/>
</dbReference>
<feature type="region of interest" description="Disordered" evidence="3">
    <location>
        <begin position="718"/>
        <end position="787"/>
    </location>
</feature>
<reference evidence="4" key="2">
    <citation type="journal article" date="2019" name="IMA Fungus">
        <title>Genome sequencing and comparison of five Tilletia species to identify candidate genes for the detection of regulated species infecting wheat.</title>
        <authorList>
            <person name="Nguyen H.D.T."/>
            <person name="Sultana T."/>
            <person name="Kesanakurti P."/>
            <person name="Hambleton S."/>
        </authorList>
    </citation>
    <scope>NUCLEOTIDE SEQUENCE</scope>
    <source>
        <strain evidence="4">DAOMC 236426</strain>
    </source>
</reference>
<feature type="compositionally biased region" description="Polar residues" evidence="3">
    <location>
        <begin position="883"/>
        <end position="892"/>
    </location>
</feature>
<feature type="compositionally biased region" description="Low complexity" evidence="3">
    <location>
        <begin position="115"/>
        <end position="132"/>
    </location>
</feature>
<dbReference type="PROSITE" id="PS51450">
    <property type="entry name" value="LRR"/>
    <property type="match status" value="1"/>
</dbReference>
<dbReference type="InterPro" id="IPR003591">
    <property type="entry name" value="Leu-rich_rpt_typical-subtyp"/>
</dbReference>
<feature type="region of interest" description="Disordered" evidence="3">
    <location>
        <begin position="1027"/>
        <end position="1080"/>
    </location>
</feature>
<feature type="region of interest" description="Disordered" evidence="3">
    <location>
        <begin position="880"/>
        <end position="927"/>
    </location>
</feature>
<dbReference type="Gene3D" id="3.80.10.10">
    <property type="entry name" value="Ribonuclease Inhibitor"/>
    <property type="match status" value="1"/>
</dbReference>
<dbReference type="InterPro" id="IPR050216">
    <property type="entry name" value="LRR_domain-containing"/>
</dbReference>
<feature type="region of interest" description="Disordered" evidence="3">
    <location>
        <begin position="353"/>
        <end position="466"/>
    </location>
</feature>
<evidence type="ECO:0000313" key="4">
    <source>
        <dbReference type="EMBL" id="KAE8246360.1"/>
    </source>
</evidence>
<accession>A0A8X7SW90</accession>
<dbReference type="Pfam" id="PF13855">
    <property type="entry name" value="LRR_8"/>
    <property type="match status" value="1"/>
</dbReference>
<dbReference type="Proteomes" id="UP000077684">
    <property type="component" value="Unassembled WGS sequence"/>
</dbReference>
<dbReference type="InterPro" id="IPR001611">
    <property type="entry name" value="Leu-rich_rpt"/>
</dbReference>
<feature type="compositionally biased region" description="Polar residues" evidence="3">
    <location>
        <begin position="86"/>
        <end position="114"/>
    </location>
</feature>
<feature type="compositionally biased region" description="Polar residues" evidence="3">
    <location>
        <begin position="739"/>
        <end position="748"/>
    </location>
</feature>
<evidence type="ECO:0000256" key="3">
    <source>
        <dbReference type="SAM" id="MobiDB-lite"/>
    </source>
</evidence>
<feature type="region of interest" description="Disordered" evidence="3">
    <location>
        <begin position="1125"/>
        <end position="1166"/>
    </location>
</feature>
<feature type="region of interest" description="Disordered" evidence="3">
    <location>
        <begin position="158"/>
        <end position="233"/>
    </location>
</feature>
<dbReference type="SMART" id="SM00369">
    <property type="entry name" value="LRR_TYP"/>
    <property type="match status" value="3"/>
</dbReference>
<keyword evidence="5" id="KW-1185">Reference proteome</keyword>
<dbReference type="GO" id="GO:0005737">
    <property type="term" value="C:cytoplasm"/>
    <property type="evidence" value="ECO:0007669"/>
    <property type="project" value="TreeGrafter"/>
</dbReference>
<feature type="region of interest" description="Disordered" evidence="3">
    <location>
        <begin position="270"/>
        <end position="292"/>
    </location>
</feature>
<keyword evidence="1" id="KW-0433">Leucine-rich repeat</keyword>
<gene>
    <name evidence="4" type="ORF">A4X06_0g5048</name>
</gene>
<organism evidence="4 5">
    <name type="scientific">Tilletia controversa</name>
    <name type="common">dwarf bunt fungus</name>
    <dbReference type="NCBI Taxonomy" id="13291"/>
    <lineage>
        <taxon>Eukaryota</taxon>
        <taxon>Fungi</taxon>
        <taxon>Dikarya</taxon>
        <taxon>Basidiomycota</taxon>
        <taxon>Ustilaginomycotina</taxon>
        <taxon>Exobasidiomycetes</taxon>
        <taxon>Tilletiales</taxon>
        <taxon>Tilletiaceae</taxon>
        <taxon>Tilletia</taxon>
    </lineage>
</organism>
<comment type="caution">
    <text evidence="4">The sequence shown here is derived from an EMBL/GenBank/DDBJ whole genome shotgun (WGS) entry which is preliminary data.</text>
</comment>
<dbReference type="InterPro" id="IPR032675">
    <property type="entry name" value="LRR_dom_sf"/>
</dbReference>
<dbReference type="EMBL" id="LWDE02000585">
    <property type="protein sequence ID" value="KAE8246360.1"/>
    <property type="molecule type" value="Genomic_DNA"/>
</dbReference>
<feature type="region of interest" description="Disordered" evidence="3">
    <location>
        <begin position="504"/>
        <end position="529"/>
    </location>
</feature>
<dbReference type="AlphaFoldDB" id="A0A8X7SW90"/>
<evidence type="ECO:0000256" key="2">
    <source>
        <dbReference type="ARBA" id="ARBA00022737"/>
    </source>
</evidence>
<feature type="region of interest" description="Disordered" evidence="3">
    <location>
        <begin position="1"/>
        <end position="132"/>
    </location>
</feature>
<feature type="compositionally biased region" description="Polar residues" evidence="3">
    <location>
        <begin position="205"/>
        <end position="217"/>
    </location>
</feature>
<dbReference type="SUPFAM" id="SSF52075">
    <property type="entry name" value="Outer arm dynein light chain 1"/>
    <property type="match status" value="1"/>
</dbReference>
<sequence length="1253" mass="132524">MAALNPYAAGYRTQPLDLASSSPVFRPVADATSSPSPPSSPIPANTGDLAEQSFRSSTMLRPRTPPRISDLSPPFAVSDAFEPPIFTSSSPSLDQGSAAGSATRSTLSNSPTARTSLEFSSSSYTSTSSSDAASAMMNTQLKSAADLTHPLSAHNKASSLTAHPSFGKTHPHTKHPHPESPNRKRGLKRPLPLSPDKPSLRTLGGLSTFQPTASGSSAGRRMKRSVASLSTGLTSDDELALDLTTSARTTARNPRASYARDDVFRTMFADTSDSSDESSWPDSSSPPRQAADVDESFAPMEEDTNAEQDMVLSMPIDVDTAPLLRKHSPSKHVKAAMPSNRATAQAGLGLSPAIDLATPRPSGPANPYRRSISKPFSRIPSSGPPHPLSASYVPSPPAQSPAHSRPRLHSPTRQADDAHLRGRGNDLTARFPSSPLFSGHMRDDSASSSSGTWKQDGTPRPTHSEKSVWAQVANDVFEQCQTSIVLDGRGLTYIDPIVADLGKMVTLPPPRKSPPRDATPGSSSKRRSLEAVAEMPEVGGWIPSLKFGGLQLNLANNRLTVLPSALFQVENLRVLSLRGNNIKFLPPAISELANLRELSIGGNKIEYLPAEIQKLRLTTFNYFPNPWRKPSKSLSCASSSDEGPNKTCVHEPRFRVRPTWEQLTLMSNTERVEMSPTPTAPVPAAPERPPVRQKPAGLSLRPLLLTNLSFGQIGLSTEELRTPSNPSPDDPLDGATPLAGSSSSNASDQGARRMAPPPAPFRVSEQGPRFANAGSSSTMPSALHTPTRIDEGSTMDAMQLGAIPVPTVVTPSSSAQVEPPDVRDMVPAAPSRTRVFDRTRSELQIREVLDAYPGSGPMLGPEARATMEAHLSSRVAVAPAARPNNTAQSAGNGRQGEAGSLAGSGSGSYPTSTTAPTGSGPIHIENGRASYAGPTEIVVQGFPPLLGELCYRLLLSPSSSVASDSNNKRPDVAGGPQLQTTRQEDEKRPSRATQTPELVLDRWDRDELARLRQAQDSAVLRTLEAARRSAGRSWGGDSSEAERSLRGVKPSPVGGLELEEGLDSEMSDGRSHPGGTDGGAFFAEVRGAECLVGDAGADASANPWFSRCPNPAHASVAPVSNTITATASSSEGEKKKKKSTSASPRTSLSPSLSSSNGTSSSDWPVPPAQRNLSPLFHRPAETRLEWVSHVAGLRIARVGFNTSVIPGPFSAGGNNGSSDATGSGSAEQVVSEEDCLPLLWRGCSKGCLGFLDR</sequence>
<proteinExistence type="predicted"/>
<feature type="region of interest" description="Disordered" evidence="3">
    <location>
        <begin position="666"/>
        <end position="695"/>
    </location>
</feature>
<evidence type="ECO:0000313" key="5">
    <source>
        <dbReference type="Proteomes" id="UP000077684"/>
    </source>
</evidence>
<feature type="compositionally biased region" description="Low complexity" evidence="3">
    <location>
        <begin position="1140"/>
        <end position="1161"/>
    </location>
</feature>
<protein>
    <submittedName>
        <fullName evidence="4">Uncharacterized protein</fullName>
    </submittedName>
</protein>
<feature type="compositionally biased region" description="Basic and acidic residues" evidence="3">
    <location>
        <begin position="414"/>
        <end position="424"/>
    </location>
</feature>
<name>A0A8X7SW90_9BASI</name>
<evidence type="ECO:0000256" key="1">
    <source>
        <dbReference type="ARBA" id="ARBA00022614"/>
    </source>
</evidence>
<feature type="compositionally biased region" description="Polar residues" evidence="3">
    <location>
        <begin position="446"/>
        <end position="455"/>
    </location>
</feature>
<feature type="compositionally biased region" description="Pro residues" evidence="3">
    <location>
        <begin position="678"/>
        <end position="688"/>
    </location>
</feature>